<feature type="compositionally biased region" description="Basic and acidic residues" evidence="12">
    <location>
        <begin position="1655"/>
        <end position="1677"/>
    </location>
</feature>
<dbReference type="GO" id="GO:0070776">
    <property type="term" value="C:MOZ/MORF histone acetyltransferase complex"/>
    <property type="evidence" value="ECO:0007669"/>
    <property type="project" value="TreeGrafter"/>
</dbReference>
<gene>
    <name evidence="14" type="ORF">TCEB3V08_LOCUS185</name>
</gene>
<protein>
    <recommendedName>
        <fullName evidence="3">histone acetyltransferase</fullName>
        <ecNumber evidence="3">2.3.1.48</ecNumber>
    </recommendedName>
</protein>
<keyword evidence="6" id="KW-0863">Zinc-finger</keyword>
<dbReference type="InterPro" id="IPR013083">
    <property type="entry name" value="Znf_RING/FYVE/PHD"/>
</dbReference>
<dbReference type="Gene3D" id="3.30.40.10">
    <property type="entry name" value="Zinc/RING finger domain, C3HC4 (zinc finger)"/>
    <property type="match status" value="2"/>
</dbReference>
<keyword evidence="5" id="KW-0479">Metal-binding</keyword>
<keyword evidence="10" id="KW-0539">Nucleus</keyword>
<feature type="compositionally biased region" description="Pro residues" evidence="12">
    <location>
        <begin position="335"/>
        <end position="351"/>
    </location>
</feature>
<comment type="subcellular location">
    <subcellularLocation>
        <location evidence="1">Nucleus</location>
    </subcellularLocation>
</comment>
<feature type="compositionally biased region" description="Basic and acidic residues" evidence="12">
    <location>
        <begin position="1801"/>
        <end position="1812"/>
    </location>
</feature>
<dbReference type="InterPro" id="IPR019787">
    <property type="entry name" value="Znf_PHD-finger"/>
</dbReference>
<feature type="region of interest" description="Disordered" evidence="12">
    <location>
        <begin position="1262"/>
        <end position="1304"/>
    </location>
</feature>
<dbReference type="GO" id="GO:0010484">
    <property type="term" value="F:histone H3 acetyltransferase activity"/>
    <property type="evidence" value="ECO:0007669"/>
    <property type="project" value="TreeGrafter"/>
</dbReference>
<dbReference type="FunFam" id="3.30.60.60:FF:000002">
    <property type="entry name" value="Histone acetyltransferase"/>
    <property type="match status" value="1"/>
</dbReference>
<feature type="compositionally biased region" description="Low complexity" evidence="12">
    <location>
        <begin position="549"/>
        <end position="562"/>
    </location>
</feature>
<sequence>MAQGVTRAINWITDELEIGIPIPVGCTRGIREVKLIGNVPAFAWKNNFEKITLGTPGRDANLGLLVIDSLAYCESSALDHTATKSGALPICSECLGTSSKNKHGCEEVLSSCAECGLSVHLSCLPANQGSELSVLLDKGNRWFCEDCRTCASCNEPADQYVLEVAAISLDAFFSSPKHVPINSFQYGECTADNRLLDIGSFNVTVAPLVVTRFTHLLGYSYTPAKMGKAWGVDQYQCRNNKQFRLKGELANLRISTEYKWMKASRKNEMTCVLCCRDCDRGYHMGCLDPPTDRRPKAPWRCRHCLAIHLRPPTPKRLLAGVRTLKRSMKDNTATPPSPPPPPPPPTPPSATPTPIAMLTPTETPVKKGKRVPRENLTPGAEEGNNGSAANSSSFLSSSHWSGGSGRGGGRGDHTDLEEKSERISKEKQKFFRLSATFYGGHKFKRKGSSNSLSPNTHNHKQSDSSHNTCGRSTNQVSDMADSSENSPWGFAAAAALARGEAIRSLEKSRLDSEDKSKTPFTMMISPSMSRLTKADSTSSGSSPLQEIKTTTSSSSTSSSPSSFRMQPGFGQLKGLFDGLSHLFTTPTHNRTRTGNVDYNPNRRKKHSHSSEKKKYLSIQAPPPQQHQQIEKLPSQHKHPQQQKDPPQQKTPKQQPKEHQPKSTHIQTPVVEIKKPDVEVPKTTPIQSDLGTKDFLKSKSLSSSLTRSVVSTPVANLPMHSSPLTSNSISKPIGWLPKLTLETQAPAVPRKIPRPGVFQPSSEFHAPSLPVPAPPPPPVTTSSPGHMTPSLLVKTAVNSKRLEQERRLLLKDGLLCYGSPLGGSFSSVDYDMMRRSLPQPFMRSTLEDPKLKKKQIIAEATQTRYHHNLSFPVPTVPPTPTSLMAPTPHFQKGKSPTNRLRGWCYLISVDINQALPPGVIQKDVELFNAAREKANSETPVLLPAPEAVPVPTPVATPIAPTNQQRCPGAIEFGKFEIQTWYSSPYPQEYARLPKLFLCEFCLKYTKSKSVLERHLEKCGWRHPPATEIYRHKNLSVFEVDGNVNKIYCQNLCLLAKLFLDHKTLYYDVEPFLFYVLTKNDSKGCHLVGYFSKEKHCQQKYNVSCIMTMPQYQRQGYGRFLIAFSYLLSKHEGQPGTPEKPLSDLGRVSYHAYWKSVVLEYFHHHRHDRQARVVTIEEMSRETGMYSHDIATTLQLLGMTRRVKCPNSPTSSLFGAQEMMYKTVLNVDWRKVDEHMERVTKSKTRISLDAECLRWTPLITTLLSREDDDDEEEDVLTDGEKAEKSEVTDDDIKATPDQANDDSTEASLNASIDKVLTGIQRKLARGRKRKSKVRFSPSVEKDENDHLADVEDNVVTTPIVSRRKALKPSKLTNSITKSPRKMTKRGLPDKMVHRKRCESTGTDGTSEGSLDRKKIKQDSILRPSRQTMDRSTERRHRVTNKHMLEESPKTEESNNKKIKQDDIKDRLIKRQPRNSSLVKNEPSADPNSNKHPIEMGRKKVKLDTIIRSGKLNFDEKCDDYADKTRTKSDREAKSLGDVPSSASESDGKELKRIRPGRPFKGKSLSNDESMELSSRSKSARQMESKQLNMEETSLSKSMGRRSLTKHGRPSLNSIISNLRSPKDNKTMTGSSHADVPDTAVSPNIPAPTSKARKQSPPKKERWSQRREKKLRLEEEKSTNEEDGSEVQMPELQPEVEVEPPGGRDGNHVAPPLSPPSLHLNQVSTSHRTRTRRRKRKRGWVKGRPRTKIPSAAVSDLEDTLTSEATDTTEKEKDKGEQVSANHILEQQCKSERSSRGGSLDIETSERLPELSQEKKITLEVSSRLVTNHEDGHPENDLTAVKTNNTSEWKERKKLKEDTRIVTTEEIPESCCNVDVAKEPATPKLYDEKVTVKRTTPCKPIENKESLNDQDNTRLEENLCCWIDHSEPIRPLDTWVFPTYHEYPRGVT</sequence>
<organism evidence="14">
    <name type="scientific">Timema cristinae</name>
    <name type="common">Walking stick</name>
    <dbReference type="NCBI Taxonomy" id="61476"/>
    <lineage>
        <taxon>Eukaryota</taxon>
        <taxon>Metazoa</taxon>
        <taxon>Ecdysozoa</taxon>
        <taxon>Arthropoda</taxon>
        <taxon>Hexapoda</taxon>
        <taxon>Insecta</taxon>
        <taxon>Pterygota</taxon>
        <taxon>Neoptera</taxon>
        <taxon>Polyneoptera</taxon>
        <taxon>Phasmatodea</taxon>
        <taxon>Timematodea</taxon>
        <taxon>Timematoidea</taxon>
        <taxon>Timematidae</taxon>
        <taxon>Timema</taxon>
    </lineage>
</organism>
<feature type="domain" description="MYST-type HAT" evidence="13">
    <location>
        <begin position="961"/>
        <end position="1255"/>
    </location>
</feature>
<dbReference type="Pfam" id="PF17772">
    <property type="entry name" value="zf-MYST"/>
    <property type="match status" value="1"/>
</dbReference>
<keyword evidence="9" id="KW-0007">Acetylation</keyword>
<feature type="compositionally biased region" description="Basic and acidic residues" evidence="12">
    <location>
        <begin position="1489"/>
        <end position="1499"/>
    </location>
</feature>
<keyword evidence="7" id="KW-0862">Zinc</keyword>
<feature type="compositionally biased region" description="Basic and acidic residues" evidence="12">
    <location>
        <begin position="409"/>
        <end position="429"/>
    </location>
</feature>
<dbReference type="Pfam" id="PF01853">
    <property type="entry name" value="MOZ_SAS"/>
    <property type="match status" value="1"/>
</dbReference>
<feature type="compositionally biased region" description="Polar residues" evidence="12">
    <location>
        <begin position="1561"/>
        <end position="1594"/>
    </location>
</feature>
<dbReference type="InterPro" id="IPR040706">
    <property type="entry name" value="Zf-MYST"/>
</dbReference>
<dbReference type="EC" id="2.3.1.48" evidence="3"/>
<evidence type="ECO:0000256" key="3">
    <source>
        <dbReference type="ARBA" id="ARBA00013184"/>
    </source>
</evidence>
<dbReference type="InterPro" id="IPR002717">
    <property type="entry name" value="HAT_MYST-type"/>
</dbReference>
<evidence type="ECO:0000256" key="4">
    <source>
        <dbReference type="ARBA" id="ARBA00022679"/>
    </source>
</evidence>
<evidence type="ECO:0000256" key="11">
    <source>
        <dbReference type="PIRSR" id="PIRSR602717-51"/>
    </source>
</evidence>
<feature type="compositionally biased region" description="Basic and acidic residues" evidence="12">
    <location>
        <begin position="1440"/>
        <end position="1466"/>
    </location>
</feature>
<evidence type="ECO:0000313" key="14">
    <source>
        <dbReference type="EMBL" id="CAD7392150.1"/>
    </source>
</evidence>
<feature type="compositionally biased region" description="Basic and acidic residues" evidence="12">
    <location>
        <begin position="1765"/>
        <end position="1774"/>
    </location>
</feature>
<dbReference type="GO" id="GO:0008270">
    <property type="term" value="F:zinc ion binding"/>
    <property type="evidence" value="ECO:0007669"/>
    <property type="project" value="UniProtKB-KW"/>
</dbReference>
<feature type="compositionally biased region" description="Polar residues" evidence="12">
    <location>
        <begin position="1397"/>
        <end position="1406"/>
    </location>
</feature>
<dbReference type="PANTHER" id="PTHR10615:SF217">
    <property type="entry name" value="HISTONE ACETYLTRANSFERASE"/>
    <property type="match status" value="1"/>
</dbReference>
<feature type="active site" description="Proton donor/acceptor" evidence="11">
    <location>
        <position position="1137"/>
    </location>
</feature>
<feature type="compositionally biased region" description="Polar residues" evidence="12">
    <location>
        <begin position="583"/>
        <end position="598"/>
    </location>
</feature>
<evidence type="ECO:0000256" key="6">
    <source>
        <dbReference type="ARBA" id="ARBA00022771"/>
    </source>
</evidence>
<dbReference type="Pfam" id="PF00628">
    <property type="entry name" value="PHD"/>
    <property type="match status" value="1"/>
</dbReference>
<feature type="region of interest" description="Disordered" evidence="12">
    <location>
        <begin position="505"/>
        <end position="570"/>
    </location>
</feature>
<feature type="compositionally biased region" description="Polar residues" evidence="12">
    <location>
        <begin position="524"/>
        <end position="548"/>
    </location>
</feature>
<dbReference type="SUPFAM" id="SSF57903">
    <property type="entry name" value="FYVE/PHD zinc finger"/>
    <property type="match status" value="1"/>
</dbReference>
<dbReference type="EMBL" id="OC316498">
    <property type="protein sequence ID" value="CAD7392150.1"/>
    <property type="molecule type" value="Genomic_DNA"/>
</dbReference>
<evidence type="ECO:0000256" key="2">
    <source>
        <dbReference type="ARBA" id="ARBA00010107"/>
    </source>
</evidence>
<feature type="compositionally biased region" description="Basic and acidic residues" evidence="12">
    <location>
        <begin position="1407"/>
        <end position="1417"/>
    </location>
</feature>
<dbReference type="PROSITE" id="PS51726">
    <property type="entry name" value="MYST_HAT"/>
    <property type="match status" value="1"/>
</dbReference>
<dbReference type="GO" id="GO:0003712">
    <property type="term" value="F:transcription coregulator activity"/>
    <property type="evidence" value="ECO:0007669"/>
    <property type="project" value="TreeGrafter"/>
</dbReference>
<dbReference type="Gene3D" id="3.30.60.60">
    <property type="entry name" value="N-acetyl transferase-like"/>
    <property type="match status" value="1"/>
</dbReference>
<feature type="compositionally biased region" description="Basic and acidic residues" evidence="12">
    <location>
        <begin position="1276"/>
        <end position="1292"/>
    </location>
</feature>
<keyword evidence="8" id="KW-0156">Chromatin regulator</keyword>
<evidence type="ECO:0000256" key="8">
    <source>
        <dbReference type="ARBA" id="ARBA00022853"/>
    </source>
</evidence>
<feature type="compositionally biased region" description="Basic residues" evidence="12">
    <location>
        <begin position="1724"/>
        <end position="1744"/>
    </location>
</feature>
<feature type="region of interest" description="Disordered" evidence="12">
    <location>
        <begin position="1363"/>
        <end position="1499"/>
    </location>
</feature>
<feature type="compositionally biased region" description="Low complexity" evidence="12">
    <location>
        <begin position="383"/>
        <end position="401"/>
    </location>
</feature>
<dbReference type="PANTHER" id="PTHR10615">
    <property type="entry name" value="HISTONE ACETYLTRANSFERASE"/>
    <property type="match status" value="1"/>
</dbReference>
<evidence type="ECO:0000256" key="5">
    <source>
        <dbReference type="ARBA" id="ARBA00022723"/>
    </source>
</evidence>
<dbReference type="FunFam" id="1.10.10.10:FF:000123">
    <property type="entry name" value="Histone acetyltransferase"/>
    <property type="match status" value="1"/>
</dbReference>
<dbReference type="GO" id="GO:0003682">
    <property type="term" value="F:chromatin binding"/>
    <property type="evidence" value="ECO:0007669"/>
    <property type="project" value="TreeGrafter"/>
</dbReference>
<feature type="region of interest" description="Disordered" evidence="12">
    <location>
        <begin position="583"/>
        <end position="675"/>
    </location>
</feature>
<reference evidence="14" key="1">
    <citation type="submission" date="2020-11" db="EMBL/GenBank/DDBJ databases">
        <authorList>
            <person name="Tran Van P."/>
        </authorList>
    </citation>
    <scope>NUCLEOTIDE SEQUENCE</scope>
</reference>
<dbReference type="FunFam" id="3.40.630.30:FF:000001">
    <property type="entry name" value="Histone acetyltransferase"/>
    <property type="match status" value="1"/>
</dbReference>
<proteinExistence type="inferred from homology"/>
<evidence type="ECO:0000259" key="13">
    <source>
        <dbReference type="PROSITE" id="PS51726"/>
    </source>
</evidence>
<dbReference type="InterPro" id="IPR016181">
    <property type="entry name" value="Acyl_CoA_acyltransferase"/>
</dbReference>
<comment type="similarity">
    <text evidence="2">Belongs to the MYST (SAS/MOZ) family.</text>
</comment>
<dbReference type="InterPro" id="IPR050603">
    <property type="entry name" value="MYST_HAT"/>
</dbReference>
<feature type="compositionally biased region" description="Basic residues" evidence="12">
    <location>
        <begin position="1596"/>
        <end position="1606"/>
    </location>
</feature>
<feature type="compositionally biased region" description="Polar residues" evidence="12">
    <location>
        <begin position="1608"/>
        <end position="1617"/>
    </location>
</feature>
<feature type="compositionally biased region" description="Basic and acidic residues" evidence="12">
    <location>
        <begin position="505"/>
        <end position="517"/>
    </location>
</feature>
<dbReference type="Gene3D" id="1.10.10.10">
    <property type="entry name" value="Winged helix-like DNA-binding domain superfamily/Winged helix DNA-binding domain"/>
    <property type="match status" value="1"/>
</dbReference>
<feature type="compositionally biased region" description="Basic and acidic residues" evidence="12">
    <location>
        <begin position="1516"/>
        <end position="1532"/>
    </location>
</feature>
<accession>A0A7R9CB97</accession>
<dbReference type="Gene3D" id="3.40.630.30">
    <property type="match status" value="1"/>
</dbReference>
<dbReference type="SUPFAM" id="SSF55729">
    <property type="entry name" value="Acyl-CoA N-acyltransferases (Nat)"/>
    <property type="match status" value="1"/>
</dbReference>
<evidence type="ECO:0000256" key="10">
    <source>
        <dbReference type="ARBA" id="ARBA00023242"/>
    </source>
</evidence>
<feature type="compositionally biased region" description="Polar residues" evidence="12">
    <location>
        <begin position="464"/>
        <end position="485"/>
    </location>
</feature>
<feature type="region of interest" description="Disordered" evidence="12">
    <location>
        <begin position="328"/>
        <end position="485"/>
    </location>
</feature>
<feature type="compositionally biased region" description="Acidic residues" evidence="12">
    <location>
        <begin position="1264"/>
        <end position="1275"/>
    </location>
</feature>
<dbReference type="GO" id="GO:0006357">
    <property type="term" value="P:regulation of transcription by RNA polymerase II"/>
    <property type="evidence" value="ECO:0007669"/>
    <property type="project" value="TreeGrafter"/>
</dbReference>
<feature type="compositionally biased region" description="Low complexity" evidence="12">
    <location>
        <begin position="642"/>
        <end position="653"/>
    </location>
</feature>
<feature type="compositionally biased region" description="Low complexity" evidence="12">
    <location>
        <begin position="1683"/>
        <end position="1698"/>
    </location>
</feature>
<evidence type="ECO:0000256" key="1">
    <source>
        <dbReference type="ARBA" id="ARBA00004123"/>
    </source>
</evidence>
<dbReference type="InterPro" id="IPR011011">
    <property type="entry name" value="Znf_FYVE_PHD"/>
</dbReference>
<keyword evidence="4" id="KW-0808">Transferase</keyword>
<name>A0A7R9CB97_TIMCR</name>
<evidence type="ECO:0000256" key="9">
    <source>
        <dbReference type="ARBA" id="ARBA00022990"/>
    </source>
</evidence>
<evidence type="ECO:0000256" key="7">
    <source>
        <dbReference type="ARBA" id="ARBA00022833"/>
    </source>
</evidence>
<dbReference type="InterPro" id="IPR001965">
    <property type="entry name" value="Znf_PHD"/>
</dbReference>
<dbReference type="GO" id="GO:0005634">
    <property type="term" value="C:nucleus"/>
    <property type="evidence" value="ECO:0007669"/>
    <property type="project" value="UniProtKB-SubCell"/>
</dbReference>
<feature type="region of interest" description="Disordered" evidence="12">
    <location>
        <begin position="1516"/>
        <end position="1812"/>
    </location>
</feature>
<dbReference type="InterPro" id="IPR036388">
    <property type="entry name" value="WH-like_DNA-bd_sf"/>
</dbReference>
<dbReference type="SMART" id="SM00249">
    <property type="entry name" value="PHD"/>
    <property type="match status" value="2"/>
</dbReference>
<evidence type="ECO:0000256" key="12">
    <source>
        <dbReference type="SAM" id="MobiDB-lite"/>
    </source>
</evidence>